<dbReference type="GeneTree" id="ENSGT00390000010028"/>
<dbReference type="GO" id="GO:0031536">
    <property type="term" value="P:positive regulation of exit from mitosis"/>
    <property type="evidence" value="ECO:0007669"/>
    <property type="project" value="TreeGrafter"/>
</dbReference>
<feature type="domain" description="Sororin C-terminal region" evidence="11">
    <location>
        <begin position="237"/>
        <end position="260"/>
    </location>
</feature>
<keyword evidence="7" id="KW-0131">Cell cycle</keyword>
<accession>A0A3B1KGT3</accession>
<evidence type="ECO:0000256" key="5">
    <source>
        <dbReference type="ARBA" id="ARBA00022776"/>
    </source>
</evidence>
<reference evidence="12" key="4">
    <citation type="submission" date="2025-09" db="UniProtKB">
        <authorList>
            <consortium name="Ensembl"/>
        </authorList>
    </citation>
    <scope>IDENTIFICATION</scope>
</reference>
<dbReference type="InterPro" id="IPR057337">
    <property type="entry name" value="Sororin_C"/>
</dbReference>
<keyword evidence="5" id="KW-0498">Mitosis</keyword>
<dbReference type="GO" id="GO:0007064">
    <property type="term" value="P:mitotic sister chromatid cohesion"/>
    <property type="evidence" value="ECO:0007669"/>
    <property type="project" value="TreeGrafter"/>
</dbReference>
<reference evidence="13" key="2">
    <citation type="journal article" date="2014" name="Nat. Commun.">
        <title>The cavefish genome reveals candidate genes for eye loss.</title>
        <authorList>
            <person name="McGaugh S.E."/>
            <person name="Gross J.B."/>
            <person name="Aken B."/>
            <person name="Blin M."/>
            <person name="Borowsky R."/>
            <person name="Chalopin D."/>
            <person name="Hinaux H."/>
            <person name="Jeffery W.R."/>
            <person name="Keene A."/>
            <person name="Ma L."/>
            <person name="Minx P."/>
            <person name="Murphy D."/>
            <person name="O'Quin K.E."/>
            <person name="Retaux S."/>
            <person name="Rohner N."/>
            <person name="Searle S.M."/>
            <person name="Stahl B.A."/>
            <person name="Tabin C."/>
            <person name="Volff J.N."/>
            <person name="Yoshizawa M."/>
            <person name="Warren W.C."/>
        </authorList>
    </citation>
    <scope>NUCLEOTIDE SEQUENCE [LARGE SCALE GENOMIC DNA]</scope>
    <source>
        <strain evidence="13">female</strain>
    </source>
</reference>
<dbReference type="Pfam" id="PF25220">
    <property type="entry name" value="Sororin_C"/>
    <property type="match status" value="1"/>
</dbReference>
<dbReference type="STRING" id="7994.ENSAMXP00000053912"/>
<comment type="similarity">
    <text evidence="8">Belongs to the sororin family.</text>
</comment>
<dbReference type="GO" id="GO:0005694">
    <property type="term" value="C:chromosome"/>
    <property type="evidence" value="ECO:0007669"/>
    <property type="project" value="UniProtKB-SubCell"/>
</dbReference>
<dbReference type="PANTHER" id="PTHR31092:SF2">
    <property type="entry name" value="SORORIN"/>
    <property type="match status" value="1"/>
</dbReference>
<feature type="domain" description="Sororin-like middle region" evidence="10">
    <location>
        <begin position="98"/>
        <end position="222"/>
    </location>
</feature>
<evidence type="ECO:0000256" key="7">
    <source>
        <dbReference type="ARBA" id="ARBA00023306"/>
    </source>
</evidence>
<evidence type="ECO:0000259" key="10">
    <source>
        <dbReference type="Pfam" id="PF09666"/>
    </source>
</evidence>
<keyword evidence="4" id="KW-0132">Cell division</keyword>
<evidence type="ECO:0000259" key="11">
    <source>
        <dbReference type="Pfam" id="PF25220"/>
    </source>
</evidence>
<evidence type="ECO:0000256" key="8">
    <source>
        <dbReference type="ARBA" id="ARBA00093465"/>
    </source>
</evidence>
<proteinExistence type="inferred from homology"/>
<reference evidence="12" key="3">
    <citation type="submission" date="2025-08" db="UniProtKB">
        <authorList>
            <consortium name="Ensembl"/>
        </authorList>
    </citation>
    <scope>IDENTIFICATION</scope>
</reference>
<name>A0A3B1KGT3_ASTMX</name>
<dbReference type="GO" id="GO:0005634">
    <property type="term" value="C:nucleus"/>
    <property type="evidence" value="ECO:0007669"/>
    <property type="project" value="UniProtKB-SubCell"/>
</dbReference>
<evidence type="ECO:0000256" key="2">
    <source>
        <dbReference type="ARBA" id="ARBA00004286"/>
    </source>
</evidence>
<dbReference type="GO" id="GO:0007080">
    <property type="term" value="P:mitotic metaphase chromosome alignment"/>
    <property type="evidence" value="ECO:0007669"/>
    <property type="project" value="TreeGrafter"/>
</dbReference>
<dbReference type="AlphaFoldDB" id="A0A3B1KGT3"/>
<evidence type="ECO:0000313" key="13">
    <source>
        <dbReference type="Proteomes" id="UP000018467"/>
    </source>
</evidence>
<feature type="compositionally biased region" description="Polar residues" evidence="9">
    <location>
        <begin position="1"/>
        <end position="13"/>
    </location>
</feature>
<evidence type="ECO:0000256" key="4">
    <source>
        <dbReference type="ARBA" id="ARBA00022618"/>
    </source>
</evidence>
<keyword evidence="3" id="KW-0158">Chromosome</keyword>
<feature type="compositionally biased region" description="Basic and acidic residues" evidence="9">
    <location>
        <begin position="15"/>
        <end position="24"/>
    </location>
</feature>
<dbReference type="Proteomes" id="UP000018467">
    <property type="component" value="Unassembled WGS sequence"/>
</dbReference>
<dbReference type="PANTHER" id="PTHR31092">
    <property type="entry name" value="SORORIN"/>
    <property type="match status" value="1"/>
</dbReference>
<dbReference type="InterPro" id="IPR057261">
    <property type="entry name" value="Sororin-like_M"/>
</dbReference>
<evidence type="ECO:0000256" key="6">
    <source>
        <dbReference type="ARBA" id="ARBA00023242"/>
    </source>
</evidence>
<comment type="subcellular location">
    <subcellularLocation>
        <location evidence="2">Chromosome</location>
    </subcellularLocation>
    <subcellularLocation>
        <location evidence="1">Nucleus</location>
    </subcellularLocation>
</comment>
<dbReference type="FunCoup" id="A0A3B1KGT3">
    <property type="interactions" value="538"/>
</dbReference>
<dbReference type="InterPro" id="IPR018605">
    <property type="entry name" value="Sororin"/>
</dbReference>
<dbReference type="Ensembl" id="ENSAMXT00000041581.1">
    <property type="protein sequence ID" value="ENSAMXP00000053912.1"/>
    <property type="gene ID" value="ENSAMXG00000043278.1"/>
</dbReference>
<feature type="compositionally biased region" description="Basic and acidic residues" evidence="9">
    <location>
        <begin position="70"/>
        <end position="79"/>
    </location>
</feature>
<organism evidence="12 13">
    <name type="scientific">Astyanax mexicanus</name>
    <name type="common">Blind cave fish</name>
    <name type="synonym">Astyanax fasciatus mexicanus</name>
    <dbReference type="NCBI Taxonomy" id="7994"/>
    <lineage>
        <taxon>Eukaryota</taxon>
        <taxon>Metazoa</taxon>
        <taxon>Chordata</taxon>
        <taxon>Craniata</taxon>
        <taxon>Vertebrata</taxon>
        <taxon>Euteleostomi</taxon>
        <taxon>Actinopterygii</taxon>
        <taxon>Neopterygii</taxon>
        <taxon>Teleostei</taxon>
        <taxon>Ostariophysi</taxon>
        <taxon>Characiformes</taxon>
        <taxon>Characoidei</taxon>
        <taxon>Acestrorhamphidae</taxon>
        <taxon>Acestrorhamphinae</taxon>
        <taxon>Astyanax</taxon>
    </lineage>
</organism>
<keyword evidence="6" id="KW-0539">Nucleus</keyword>
<keyword evidence="13" id="KW-1185">Reference proteome</keyword>
<evidence type="ECO:0000256" key="3">
    <source>
        <dbReference type="ARBA" id="ARBA00022454"/>
    </source>
</evidence>
<evidence type="ECO:0000256" key="9">
    <source>
        <dbReference type="SAM" id="MobiDB-lite"/>
    </source>
</evidence>
<sequence length="260" mass="28790">MSSRTPRSASTGFIKSRETDEGSQQRRRSARLSGNEENLPPKDEVPRVSVKRSITVRKIAPRKTQVPSEPIKENVERRSSAGNRKRSQGSNSPVQTEAPAPKPTILSPIQAPSSPPPQPKDPEPEQDPVWSNKVRRSYSRLSMGDRSFESPKSASSPTRRETLFGFERLQTPEVIRKADVSKGALQSSTSLCVGSFNLSAADDGESNPPEPDMNIPGVCLVKKNPRRKRVQQIKMSELDLLAAQMNAEFEEAESFELLVE</sequence>
<feature type="region of interest" description="Disordered" evidence="9">
    <location>
        <begin position="1"/>
        <end position="165"/>
    </location>
</feature>
<protein>
    <submittedName>
        <fullName evidence="12">Cell division cycle associated 5</fullName>
    </submittedName>
</protein>
<dbReference type="Pfam" id="PF09666">
    <property type="entry name" value="Sororin_middle"/>
    <property type="match status" value="1"/>
</dbReference>
<reference evidence="13" key="1">
    <citation type="submission" date="2013-03" db="EMBL/GenBank/DDBJ databases">
        <authorList>
            <person name="Jeffery W."/>
            <person name="Warren W."/>
            <person name="Wilson R.K."/>
        </authorList>
    </citation>
    <scope>NUCLEOTIDE SEQUENCE</scope>
    <source>
        <strain evidence="13">female</strain>
    </source>
</reference>
<dbReference type="Bgee" id="ENSAMXG00000043278">
    <property type="expression patterns" value="Expressed in embryo and 9 other cell types or tissues"/>
</dbReference>
<evidence type="ECO:0000313" key="12">
    <source>
        <dbReference type="Ensembl" id="ENSAMXP00000053912.1"/>
    </source>
</evidence>
<dbReference type="GO" id="GO:0006302">
    <property type="term" value="P:double-strand break repair"/>
    <property type="evidence" value="ECO:0007669"/>
    <property type="project" value="TreeGrafter"/>
</dbReference>
<evidence type="ECO:0000256" key="1">
    <source>
        <dbReference type="ARBA" id="ARBA00004123"/>
    </source>
</evidence>
<dbReference type="GO" id="GO:0051301">
    <property type="term" value="P:cell division"/>
    <property type="evidence" value="ECO:0007669"/>
    <property type="project" value="UniProtKB-KW"/>
</dbReference>
<dbReference type="InParanoid" id="A0A3B1KGT3"/>